<comment type="caution">
    <text evidence="2">The sequence shown here is derived from an EMBL/GenBank/DDBJ whole genome shotgun (WGS) entry which is preliminary data.</text>
</comment>
<reference evidence="2" key="1">
    <citation type="journal article" date="2019" name="Sci. Rep.">
        <title>Draft genome of Tanacetum cinerariifolium, the natural source of mosquito coil.</title>
        <authorList>
            <person name="Yamashiro T."/>
            <person name="Shiraishi A."/>
            <person name="Satake H."/>
            <person name="Nakayama K."/>
        </authorList>
    </citation>
    <scope>NUCLEOTIDE SEQUENCE</scope>
</reference>
<feature type="region of interest" description="Disordered" evidence="1">
    <location>
        <begin position="43"/>
        <end position="68"/>
    </location>
</feature>
<evidence type="ECO:0000313" key="2">
    <source>
        <dbReference type="EMBL" id="GFA36369.1"/>
    </source>
</evidence>
<evidence type="ECO:0000256" key="1">
    <source>
        <dbReference type="SAM" id="MobiDB-lite"/>
    </source>
</evidence>
<accession>A0A699JGG8</accession>
<gene>
    <name evidence="2" type="ORF">Tci_608341</name>
</gene>
<name>A0A699JGG8_TANCI</name>
<dbReference type="AlphaFoldDB" id="A0A699JGG8"/>
<protein>
    <submittedName>
        <fullName evidence="2">Uncharacterized protein</fullName>
    </submittedName>
</protein>
<dbReference type="EMBL" id="BKCJ010411327">
    <property type="protein sequence ID" value="GFA36369.1"/>
    <property type="molecule type" value="Genomic_DNA"/>
</dbReference>
<feature type="non-terminal residue" evidence="2">
    <location>
        <position position="1"/>
    </location>
</feature>
<sequence length="265" mass="29497">SQITGKCKAALGYNAIPPPYTRNFMPLKHNFSFSSLKEFVDEPKVNEPKKPVVETSEAKASEDKPKVSEDMPKVIRNSCGPLLIKEWISDSEDEAESRPNIEKKTVKYSFAKIEFVKSNEQVKSPIKTVVKQVLVNTARQVSTAHPKSTLNAARQMTHLSKSAHSSVKRPIHKKTTFINSNVNQKVNIVISKTVNTARPKAVVNVILGHRIQVSDGLGPQKMLIFLPNMQGNPQKDLQEKGVIDNGSSMPMIGNMSYLTDYEEIV</sequence>
<proteinExistence type="predicted"/>
<organism evidence="2">
    <name type="scientific">Tanacetum cinerariifolium</name>
    <name type="common">Dalmatian daisy</name>
    <name type="synonym">Chrysanthemum cinerariifolium</name>
    <dbReference type="NCBI Taxonomy" id="118510"/>
    <lineage>
        <taxon>Eukaryota</taxon>
        <taxon>Viridiplantae</taxon>
        <taxon>Streptophyta</taxon>
        <taxon>Embryophyta</taxon>
        <taxon>Tracheophyta</taxon>
        <taxon>Spermatophyta</taxon>
        <taxon>Magnoliopsida</taxon>
        <taxon>eudicotyledons</taxon>
        <taxon>Gunneridae</taxon>
        <taxon>Pentapetalae</taxon>
        <taxon>asterids</taxon>
        <taxon>campanulids</taxon>
        <taxon>Asterales</taxon>
        <taxon>Asteraceae</taxon>
        <taxon>Asteroideae</taxon>
        <taxon>Anthemideae</taxon>
        <taxon>Anthemidinae</taxon>
        <taxon>Tanacetum</taxon>
    </lineage>
</organism>